<organism evidence="1">
    <name type="scientific">Salix viminalis</name>
    <name type="common">Common osier</name>
    <name type="synonym">Basket willow</name>
    <dbReference type="NCBI Taxonomy" id="40686"/>
    <lineage>
        <taxon>Eukaryota</taxon>
        <taxon>Viridiplantae</taxon>
        <taxon>Streptophyta</taxon>
        <taxon>Embryophyta</taxon>
        <taxon>Tracheophyta</taxon>
        <taxon>Spermatophyta</taxon>
        <taxon>Magnoliopsida</taxon>
        <taxon>eudicotyledons</taxon>
        <taxon>Gunneridae</taxon>
        <taxon>Pentapetalae</taxon>
        <taxon>rosids</taxon>
        <taxon>fabids</taxon>
        <taxon>Malpighiales</taxon>
        <taxon>Salicaceae</taxon>
        <taxon>Saliceae</taxon>
        <taxon>Salix</taxon>
    </lineage>
</organism>
<reference evidence="1" key="1">
    <citation type="submission" date="2019-03" db="EMBL/GenBank/DDBJ databases">
        <authorList>
            <person name="Mank J."/>
            <person name="Almeida P."/>
        </authorList>
    </citation>
    <scope>NUCLEOTIDE SEQUENCE</scope>
    <source>
        <strain evidence="1">78183</strain>
    </source>
</reference>
<proteinExistence type="predicted"/>
<gene>
    <name evidence="1" type="ORF">SVIM_LOCUS259150</name>
</gene>
<accession>A0A6N2M4A7</accession>
<dbReference type="EMBL" id="CAADRP010001585">
    <property type="protein sequence ID" value="VFU42724.1"/>
    <property type="molecule type" value="Genomic_DNA"/>
</dbReference>
<dbReference type="AlphaFoldDB" id="A0A6N2M4A7"/>
<name>A0A6N2M4A7_SALVM</name>
<sequence length="112" mass="13077">MNVEQERLDFICSNQENVRTESYKGIQETILRGDVNGSSTRKIILSSSLTLSPRYMMKYYNPGDQTYIIAMVFQYNLNDMISFIESWKPFGKQLLMFAWLNSKKEACHTLIC</sequence>
<evidence type="ECO:0000313" key="1">
    <source>
        <dbReference type="EMBL" id="VFU42724.1"/>
    </source>
</evidence>
<evidence type="ECO:0008006" key="2">
    <source>
        <dbReference type="Google" id="ProtNLM"/>
    </source>
</evidence>
<protein>
    <recommendedName>
        <fullName evidence="2">Helitron helicase-like domain-containing protein</fullName>
    </recommendedName>
</protein>